<dbReference type="InterPro" id="IPR028258">
    <property type="entry name" value="Sec3-PIP2_bind"/>
</dbReference>
<evidence type="ECO:0000313" key="8">
    <source>
        <dbReference type="Proteomes" id="UP001375240"/>
    </source>
</evidence>
<dbReference type="InterPro" id="IPR019160">
    <property type="entry name" value="Sec3_CC"/>
</dbReference>
<dbReference type="PANTHER" id="PTHR16092:SF14">
    <property type="entry name" value="EXOCYST COMPLEX COMPONENT 1 ISOFORM X1"/>
    <property type="match status" value="1"/>
</dbReference>
<dbReference type="Pfam" id="PF20654">
    <property type="entry name" value="Sec3_C-term"/>
    <property type="match status" value="1"/>
</dbReference>
<keyword evidence="4" id="KW-0175">Coiled coil</keyword>
<evidence type="ECO:0000259" key="6">
    <source>
        <dbReference type="SMART" id="SM01313"/>
    </source>
</evidence>
<dbReference type="SMART" id="SM01313">
    <property type="entry name" value="Sec3-PIP2_bind"/>
    <property type="match status" value="1"/>
</dbReference>
<feature type="region of interest" description="Disordered" evidence="5">
    <location>
        <begin position="493"/>
        <end position="626"/>
    </location>
</feature>
<evidence type="ECO:0000313" key="7">
    <source>
        <dbReference type="EMBL" id="KAK6332751.1"/>
    </source>
</evidence>
<feature type="region of interest" description="Disordered" evidence="5">
    <location>
        <begin position="1"/>
        <end position="39"/>
    </location>
</feature>
<feature type="compositionally biased region" description="Polar residues" evidence="5">
    <location>
        <begin position="349"/>
        <end position="364"/>
    </location>
</feature>
<dbReference type="PANTHER" id="PTHR16092">
    <property type="entry name" value="SEC3/SYNTAXIN-RELATED"/>
    <property type="match status" value="1"/>
</dbReference>
<evidence type="ECO:0000256" key="5">
    <source>
        <dbReference type="SAM" id="MobiDB-lite"/>
    </source>
</evidence>
<feature type="compositionally biased region" description="Basic and acidic residues" evidence="5">
    <location>
        <begin position="592"/>
        <end position="605"/>
    </location>
</feature>
<dbReference type="GO" id="GO:0005546">
    <property type="term" value="F:phosphatidylinositol-4,5-bisphosphate binding"/>
    <property type="evidence" value="ECO:0007669"/>
    <property type="project" value="TreeGrafter"/>
</dbReference>
<dbReference type="Pfam" id="PF09763">
    <property type="entry name" value="Sec3_CC"/>
    <property type="match status" value="1"/>
</dbReference>
<comment type="caution">
    <text evidence="7">The sequence shown here is derived from an EMBL/GenBank/DDBJ whole genome shotgun (WGS) entry which is preliminary data.</text>
</comment>
<keyword evidence="8" id="KW-1185">Reference proteome</keyword>
<dbReference type="Proteomes" id="UP001375240">
    <property type="component" value="Unassembled WGS sequence"/>
</dbReference>
<evidence type="ECO:0000256" key="4">
    <source>
        <dbReference type="ARBA" id="ARBA00023054"/>
    </source>
</evidence>
<dbReference type="GO" id="GO:0006887">
    <property type="term" value="P:exocytosis"/>
    <property type="evidence" value="ECO:0007669"/>
    <property type="project" value="UniProtKB-KW"/>
</dbReference>
<accession>A0AAV9U344</accession>
<feature type="compositionally biased region" description="Low complexity" evidence="5">
    <location>
        <begin position="366"/>
        <end position="398"/>
    </location>
</feature>
<proteinExistence type="inferred from homology"/>
<reference evidence="7 8" key="1">
    <citation type="submission" date="2019-10" db="EMBL/GenBank/DDBJ databases">
        <authorList>
            <person name="Palmer J.M."/>
        </authorList>
    </citation>
    <scope>NUCLEOTIDE SEQUENCE [LARGE SCALE GENOMIC DNA]</scope>
    <source>
        <strain evidence="7 8">TWF696</strain>
    </source>
</reference>
<feature type="compositionally biased region" description="Low complexity" evidence="5">
    <location>
        <begin position="567"/>
        <end position="578"/>
    </location>
</feature>
<feature type="compositionally biased region" description="Polar residues" evidence="5">
    <location>
        <begin position="203"/>
        <end position="259"/>
    </location>
</feature>
<dbReference type="EMBL" id="JAVHNQ010000014">
    <property type="protein sequence ID" value="KAK6332751.1"/>
    <property type="molecule type" value="Genomic_DNA"/>
</dbReference>
<dbReference type="Gene3D" id="2.30.29.90">
    <property type="match status" value="1"/>
</dbReference>
<keyword evidence="2" id="KW-0813">Transport</keyword>
<evidence type="ECO:0000256" key="3">
    <source>
        <dbReference type="ARBA" id="ARBA00022483"/>
    </source>
</evidence>
<evidence type="ECO:0000256" key="2">
    <source>
        <dbReference type="ARBA" id="ARBA00022448"/>
    </source>
</evidence>
<dbReference type="Pfam" id="PF15277">
    <property type="entry name" value="Sec3-PIP2_bind"/>
    <property type="match status" value="1"/>
</dbReference>
<name>A0AAV9U344_9PEZI</name>
<gene>
    <name evidence="7" type="ORF">TWF696_002773</name>
</gene>
<feature type="region of interest" description="Disordered" evidence="5">
    <location>
        <begin position="869"/>
        <end position="888"/>
    </location>
</feature>
<sequence>MASPYSSMSSAPGGLHSNIPSSTSSIHSSSIASNSAASHREIYENERTRIQQSCFSRADADGQLLECYITHVRVIEDGVHPSAPPPPEYHAAPGARKNRVIIVAVRKSGRVRLHKARENQNGSFSIGKSWYLDDLTQIENDPGCTGFTATIGKPYYWQTRTTKEKDAFVASLFRIFKKYTGGKTPALIGFDSITAMIGEGRPSTASSDLYQADQPNGDSHTPVATPSLPPSSQVEHARQLSTVSTHSSQPSVQSTTDTESAGRPELQSKASDNSVKPRVQRTPTNESMRQPAPPTGVEAKSNEHGAVDGSFSVSAAEPFGGDGVPPDQPKQRKPLSPAGLPISPRGPNANASKNRNMLPIQTNVEPAPASNATNAPTSSPQTSQAPPTPTGTAPPNQARGPMAAGLANKNSVNNIRNRFKLAADAYAAGGALHKFKPASGQAPNPINTNVPAVIGPATPVEPQLERPAIRDLKNADKDRLMVRVSISKEDLLKGKLGSVSGPSQDGPPEKTPSRSESPAMQSAPESRRGTVSAPEDPRAERSTPTPEVPLIPSIDISGTVDAAGERNPSVSSNVSAPSITKNGTPEPPAIAEPEKPLPTPEKDTGKASLLSVKHKRRRSTAANSARSKYMSQIDVANLTVDIDNVLEDFGWDGREMKIDALEHEIRQELAKVESGNIWIATDAENKAANHTRIDELARTLDETLAQCDELDGLLTLYAVELMSLQDDIAYIENQSQGLQVQTANQKTLLKELELLLQTVSISPEEIETLQNSKVQADRLPDIESSLSIIYRAIITIDPTATAAAGNKPGSGDTDVEEMSSGELGMGKMMALRDKKDKYVEDSKHFGRRLIEYMKIKYRQDMMTLVKQEAVTPTGKSSSKAPATGTRPRAASHMAVYQSLYKFAGLILFTHDVDKSSYLTLLKEYTVASKEQFSEEVRNHIWGWRAIMRKPTPEDQEILFTHSEKEPEGAAARSLGVMRSATRAKPFRSTASSDGGTKAAGERIQDGKLTGSECFAGFIDEIIPLVAAEQNFLSEFFHISSQVQTFLEYVQSGHPDDRRPADLNRRRAPELDKHVSKKLADTMTEIFGFLNPEIQSFVGLITSGDPLQGVGVIYAVEKKLSQFREGTNQEFLVKLLLKLNEQMKGNFINFLKEQVRAIEATKVKSKKKRAVLDFIKSFPQFSAKIEDQLPPEQLSDENLEVRDMVNNGYSILNRAMFDAMQAIAKQTPSSAGNAQSVDPDDKEALYYHIMIIQNTVYYTDALDVRNNSVLQDFKQKAEDEYKEHMALYVSAVIRKYLEKTLDFVEGVEALEQTSTPEEILGKKNYNKLKFKEILSDHQKEISGSHVRDGVKQLVKRVTKHFGDEGHLDYLSVRVLKEAEAEYLRLVNRMNSLLQGTYRDQGLEMPLKREDVTAAFAKQMSVK</sequence>
<dbReference type="InterPro" id="IPR048628">
    <property type="entry name" value="Sec3_C"/>
</dbReference>
<evidence type="ECO:0000256" key="1">
    <source>
        <dbReference type="ARBA" id="ARBA00006518"/>
    </source>
</evidence>
<keyword evidence="3" id="KW-0268">Exocytosis</keyword>
<dbReference type="GO" id="GO:0005886">
    <property type="term" value="C:plasma membrane"/>
    <property type="evidence" value="ECO:0007669"/>
    <property type="project" value="TreeGrafter"/>
</dbReference>
<dbReference type="GO" id="GO:0000145">
    <property type="term" value="C:exocyst"/>
    <property type="evidence" value="ECO:0007669"/>
    <property type="project" value="InterPro"/>
</dbReference>
<feature type="compositionally biased region" description="Polar residues" evidence="5">
    <location>
        <begin position="514"/>
        <end position="524"/>
    </location>
</feature>
<dbReference type="CDD" id="cd13315">
    <property type="entry name" value="PH_Sec3"/>
    <property type="match status" value="1"/>
</dbReference>
<protein>
    <recommendedName>
        <fullName evidence="6">Exocyst complex component Sec3 PIP2-binding N-terminal domain-containing protein</fullName>
    </recommendedName>
</protein>
<feature type="region of interest" description="Disordered" evidence="5">
    <location>
        <begin position="202"/>
        <end position="404"/>
    </location>
</feature>
<feature type="domain" description="Exocyst complex component Sec3 PIP2-binding N-terminal" evidence="6">
    <location>
        <begin position="94"/>
        <end position="179"/>
    </location>
</feature>
<feature type="compositionally biased region" description="Low complexity" evidence="5">
    <location>
        <begin position="1"/>
        <end position="37"/>
    </location>
</feature>
<dbReference type="GO" id="GO:0006893">
    <property type="term" value="P:Golgi to plasma membrane transport"/>
    <property type="evidence" value="ECO:0007669"/>
    <property type="project" value="TreeGrafter"/>
</dbReference>
<comment type="similarity">
    <text evidence="1">Belongs to the SEC3 family.</text>
</comment>
<organism evidence="7 8">
    <name type="scientific">Orbilia brochopaga</name>
    <dbReference type="NCBI Taxonomy" id="3140254"/>
    <lineage>
        <taxon>Eukaryota</taxon>
        <taxon>Fungi</taxon>
        <taxon>Dikarya</taxon>
        <taxon>Ascomycota</taxon>
        <taxon>Pezizomycotina</taxon>
        <taxon>Orbiliomycetes</taxon>
        <taxon>Orbiliales</taxon>
        <taxon>Orbiliaceae</taxon>
        <taxon>Orbilia</taxon>
    </lineage>
</organism>